<evidence type="ECO:0000256" key="2">
    <source>
        <dbReference type="ARBA" id="ARBA00022908"/>
    </source>
</evidence>
<dbReference type="Pfam" id="PF02796">
    <property type="entry name" value="HTH_7"/>
    <property type="match status" value="1"/>
</dbReference>
<dbReference type="InterPro" id="IPR050639">
    <property type="entry name" value="SSR_resolvase"/>
</dbReference>
<keyword evidence="8" id="KW-1185">Reference proteome</keyword>
<reference evidence="7 8" key="1">
    <citation type="submission" date="2023-12" db="EMBL/GenBank/DDBJ databases">
        <title>Novel species of the genus Arcicella isolated from rivers.</title>
        <authorList>
            <person name="Lu H."/>
        </authorList>
    </citation>
    <scope>NUCLEOTIDE SEQUENCE [LARGE SCALE GENOMIC DNA]</scope>
    <source>
        <strain evidence="7 8">DC2W</strain>
    </source>
</reference>
<feature type="active site" description="O-(5'-phospho-DNA)-serine intermediate" evidence="5">
    <location>
        <position position="9"/>
    </location>
</feature>
<gene>
    <name evidence="7" type="ORF">VB776_21790</name>
</gene>
<dbReference type="SMART" id="SM00857">
    <property type="entry name" value="Resolvase"/>
    <property type="match status" value="1"/>
</dbReference>
<dbReference type="InterPro" id="IPR006120">
    <property type="entry name" value="Resolvase_HTH_dom"/>
</dbReference>
<evidence type="ECO:0000256" key="1">
    <source>
        <dbReference type="ARBA" id="ARBA00009913"/>
    </source>
</evidence>
<dbReference type="PROSITE" id="PS00398">
    <property type="entry name" value="RECOMBINASES_2"/>
    <property type="match status" value="1"/>
</dbReference>
<dbReference type="EMBL" id="JAYGIL010000039">
    <property type="protein sequence ID" value="MEA5405588.1"/>
    <property type="molecule type" value="Genomic_DNA"/>
</dbReference>
<dbReference type="Pfam" id="PF00239">
    <property type="entry name" value="Resolvase"/>
    <property type="match status" value="1"/>
</dbReference>
<dbReference type="Gene3D" id="3.40.50.1390">
    <property type="entry name" value="Resolvase, N-terminal catalytic domain"/>
    <property type="match status" value="1"/>
</dbReference>
<dbReference type="Proteomes" id="UP001303899">
    <property type="component" value="Unassembled WGS sequence"/>
</dbReference>
<evidence type="ECO:0000256" key="5">
    <source>
        <dbReference type="PROSITE-ProRule" id="PRU10137"/>
    </source>
</evidence>
<comment type="caution">
    <text evidence="7">The sequence shown here is derived from an EMBL/GenBank/DDBJ whole genome shotgun (WGS) entry which is preliminary data.</text>
</comment>
<dbReference type="CDD" id="cd03768">
    <property type="entry name" value="SR_ResInv"/>
    <property type="match status" value="1"/>
</dbReference>
<organism evidence="7 8">
    <name type="scientific">Arcicella gelida</name>
    <dbReference type="NCBI Taxonomy" id="2984195"/>
    <lineage>
        <taxon>Bacteria</taxon>
        <taxon>Pseudomonadati</taxon>
        <taxon>Bacteroidota</taxon>
        <taxon>Cytophagia</taxon>
        <taxon>Cytophagales</taxon>
        <taxon>Flectobacillaceae</taxon>
        <taxon>Arcicella</taxon>
    </lineage>
</organism>
<dbReference type="RefSeq" id="WP_323698993.1">
    <property type="nucleotide sequence ID" value="NZ_JAYGIL010000039.1"/>
</dbReference>
<protein>
    <submittedName>
        <fullName evidence="7">Recombinase family protein</fullName>
    </submittedName>
</protein>
<keyword evidence="3" id="KW-0238">DNA-binding</keyword>
<dbReference type="InterPro" id="IPR006119">
    <property type="entry name" value="Resolv_N"/>
</dbReference>
<dbReference type="CDD" id="cd00569">
    <property type="entry name" value="HTH_Hin_like"/>
    <property type="match status" value="1"/>
</dbReference>
<dbReference type="InterPro" id="IPR006118">
    <property type="entry name" value="Recombinase_CS"/>
</dbReference>
<evidence type="ECO:0000259" key="6">
    <source>
        <dbReference type="PROSITE" id="PS51736"/>
    </source>
</evidence>
<dbReference type="PANTHER" id="PTHR30461">
    <property type="entry name" value="DNA-INVERTASE FROM LAMBDOID PROPHAGE"/>
    <property type="match status" value="1"/>
</dbReference>
<dbReference type="InterPro" id="IPR036162">
    <property type="entry name" value="Resolvase-like_N_sf"/>
</dbReference>
<name>A0ABU5SBJ4_9BACT</name>
<evidence type="ECO:0000313" key="8">
    <source>
        <dbReference type="Proteomes" id="UP001303899"/>
    </source>
</evidence>
<accession>A0ABU5SBJ4</accession>
<feature type="domain" description="Resolvase/invertase-type recombinase catalytic" evidence="6">
    <location>
        <begin position="1"/>
        <end position="134"/>
    </location>
</feature>
<dbReference type="PROSITE" id="PS00397">
    <property type="entry name" value="RECOMBINASES_1"/>
    <property type="match status" value="1"/>
</dbReference>
<dbReference type="SUPFAM" id="SSF53041">
    <property type="entry name" value="Resolvase-like"/>
    <property type="match status" value="1"/>
</dbReference>
<keyword evidence="4" id="KW-0233">DNA recombination</keyword>
<proteinExistence type="inferred from homology"/>
<dbReference type="InterPro" id="IPR009057">
    <property type="entry name" value="Homeodomain-like_sf"/>
</dbReference>
<evidence type="ECO:0000256" key="3">
    <source>
        <dbReference type="ARBA" id="ARBA00023125"/>
    </source>
</evidence>
<dbReference type="Gene3D" id="1.10.10.60">
    <property type="entry name" value="Homeodomain-like"/>
    <property type="match status" value="1"/>
</dbReference>
<dbReference type="PANTHER" id="PTHR30461:SF2">
    <property type="entry name" value="SERINE RECOMBINASE PINE-RELATED"/>
    <property type="match status" value="1"/>
</dbReference>
<dbReference type="SUPFAM" id="SSF46689">
    <property type="entry name" value="Homeodomain-like"/>
    <property type="match status" value="1"/>
</dbReference>
<evidence type="ECO:0000256" key="4">
    <source>
        <dbReference type="ARBA" id="ARBA00023172"/>
    </source>
</evidence>
<sequence>MFIGYARVSTSDQNPNLQTDALKVAGCQKIFIDKISGTKSDRPELNKLKEQLREGDTIIVWRLDRLGRSLKDLIEWVNYLEKGKVALRSLHESIDTTTPTGKLIFHLFGALAEFERNLIVERTNAGLTAARARGIKGGRKPKLDATKQKTAQTMYDAKNHTIKEICETLKVTKPTLYKYLKR</sequence>
<keyword evidence="2" id="KW-0229">DNA integration</keyword>
<comment type="similarity">
    <text evidence="1">Belongs to the site-specific recombinase resolvase family.</text>
</comment>
<dbReference type="PROSITE" id="PS51736">
    <property type="entry name" value="RECOMBINASES_3"/>
    <property type="match status" value="1"/>
</dbReference>
<evidence type="ECO:0000313" key="7">
    <source>
        <dbReference type="EMBL" id="MEA5405588.1"/>
    </source>
</evidence>